<dbReference type="AlphaFoldDB" id="A0A5B7DZ43"/>
<sequence length="145" mass="16079">MDVSELGQNTPQDYEYFLSSLSALANITTIGNPVQKDILGRRSWGSHPLPSRTEFTARAGTRWVTFFHDQAVAAVLLSTNNTIHDCIVQEVIEKWEQRKALDYLGEIMPLQPVKLPAMVHLSTHCGFLNTPRPTLPGQAGAYVCA</sequence>
<accession>A0A5B7DZ43</accession>
<evidence type="ECO:0000313" key="2">
    <source>
        <dbReference type="Proteomes" id="UP000324222"/>
    </source>
</evidence>
<reference evidence="1 2" key="1">
    <citation type="submission" date="2019-05" db="EMBL/GenBank/DDBJ databases">
        <title>Another draft genome of Portunus trituberculatus and its Hox gene families provides insights of decapod evolution.</title>
        <authorList>
            <person name="Jeong J.-H."/>
            <person name="Song I."/>
            <person name="Kim S."/>
            <person name="Choi T."/>
            <person name="Kim D."/>
            <person name="Ryu S."/>
            <person name="Kim W."/>
        </authorList>
    </citation>
    <scope>NUCLEOTIDE SEQUENCE [LARGE SCALE GENOMIC DNA]</scope>
    <source>
        <tissue evidence="1">Muscle</tissue>
    </source>
</reference>
<organism evidence="1 2">
    <name type="scientific">Portunus trituberculatus</name>
    <name type="common">Swimming crab</name>
    <name type="synonym">Neptunus trituberculatus</name>
    <dbReference type="NCBI Taxonomy" id="210409"/>
    <lineage>
        <taxon>Eukaryota</taxon>
        <taxon>Metazoa</taxon>
        <taxon>Ecdysozoa</taxon>
        <taxon>Arthropoda</taxon>
        <taxon>Crustacea</taxon>
        <taxon>Multicrustacea</taxon>
        <taxon>Malacostraca</taxon>
        <taxon>Eumalacostraca</taxon>
        <taxon>Eucarida</taxon>
        <taxon>Decapoda</taxon>
        <taxon>Pleocyemata</taxon>
        <taxon>Brachyura</taxon>
        <taxon>Eubrachyura</taxon>
        <taxon>Portunoidea</taxon>
        <taxon>Portunidae</taxon>
        <taxon>Portuninae</taxon>
        <taxon>Portunus</taxon>
    </lineage>
</organism>
<protein>
    <submittedName>
        <fullName evidence="1">Uncharacterized protein</fullName>
    </submittedName>
</protein>
<comment type="caution">
    <text evidence="1">The sequence shown here is derived from an EMBL/GenBank/DDBJ whole genome shotgun (WGS) entry which is preliminary data.</text>
</comment>
<dbReference type="OrthoDB" id="6075074at2759"/>
<dbReference type="Proteomes" id="UP000324222">
    <property type="component" value="Unassembled WGS sequence"/>
</dbReference>
<evidence type="ECO:0000313" key="1">
    <source>
        <dbReference type="EMBL" id="MPC26193.1"/>
    </source>
</evidence>
<proteinExistence type="predicted"/>
<name>A0A5B7DZ43_PORTR</name>
<gene>
    <name evidence="1" type="ORF">E2C01_019327</name>
</gene>
<keyword evidence="2" id="KW-1185">Reference proteome</keyword>
<dbReference type="EMBL" id="VSRR010001568">
    <property type="protein sequence ID" value="MPC26193.1"/>
    <property type="molecule type" value="Genomic_DNA"/>
</dbReference>